<organism evidence="10 11">
    <name type="scientific">Tenebrionibacter intestinalis</name>
    <dbReference type="NCBI Taxonomy" id="2799638"/>
    <lineage>
        <taxon>Bacteria</taxon>
        <taxon>Pseudomonadati</taxon>
        <taxon>Pseudomonadota</taxon>
        <taxon>Gammaproteobacteria</taxon>
        <taxon>Enterobacterales</taxon>
        <taxon>Enterobacteriaceae</taxon>
        <taxon>Tenebrionibacter/Tenebrionicola group</taxon>
        <taxon>Tenebrionibacter</taxon>
    </lineage>
</organism>
<evidence type="ECO:0000256" key="3">
    <source>
        <dbReference type="ARBA" id="ARBA00022679"/>
    </source>
</evidence>
<dbReference type="Pfam" id="PF00069">
    <property type="entry name" value="Pkinase"/>
    <property type="match status" value="1"/>
</dbReference>
<evidence type="ECO:0000313" key="10">
    <source>
        <dbReference type="EMBL" id="MBK4715468.1"/>
    </source>
</evidence>
<feature type="transmembrane region" description="Helical" evidence="8">
    <location>
        <begin position="338"/>
        <end position="357"/>
    </location>
</feature>
<dbReference type="GO" id="GO:0004674">
    <property type="term" value="F:protein serine/threonine kinase activity"/>
    <property type="evidence" value="ECO:0007669"/>
    <property type="project" value="UniProtKB-KW"/>
</dbReference>
<evidence type="ECO:0000256" key="4">
    <source>
        <dbReference type="ARBA" id="ARBA00022741"/>
    </source>
</evidence>
<dbReference type="Gene3D" id="1.10.510.10">
    <property type="entry name" value="Transferase(Phosphotransferase) domain 1"/>
    <property type="match status" value="1"/>
</dbReference>
<dbReference type="InterPro" id="IPR000719">
    <property type="entry name" value="Prot_kinase_dom"/>
</dbReference>
<keyword evidence="8" id="KW-1133">Transmembrane helix</keyword>
<keyword evidence="8" id="KW-0812">Transmembrane</keyword>
<keyword evidence="3" id="KW-0808">Transferase</keyword>
<dbReference type="RefSeq" id="WP_238713699.1">
    <property type="nucleotide sequence ID" value="NZ_JAEPBH010000020.1"/>
</dbReference>
<dbReference type="CDD" id="cd14014">
    <property type="entry name" value="STKc_PknB_like"/>
    <property type="match status" value="1"/>
</dbReference>
<keyword evidence="10" id="KW-0723">Serine/threonine-protein kinase</keyword>
<dbReference type="PROSITE" id="PS50011">
    <property type="entry name" value="PROTEIN_KINASE_DOM"/>
    <property type="match status" value="1"/>
</dbReference>
<keyword evidence="4 7" id="KW-0547">Nucleotide-binding</keyword>
<evidence type="ECO:0000256" key="6">
    <source>
        <dbReference type="ARBA" id="ARBA00022840"/>
    </source>
</evidence>
<keyword evidence="8" id="KW-0472">Membrane</keyword>
<dbReference type="InterPro" id="IPR011009">
    <property type="entry name" value="Kinase-like_dom_sf"/>
</dbReference>
<dbReference type="AlphaFoldDB" id="A0A8K0V4X6"/>
<dbReference type="GO" id="GO:0005524">
    <property type="term" value="F:ATP binding"/>
    <property type="evidence" value="ECO:0007669"/>
    <property type="project" value="UniProtKB-UniRule"/>
</dbReference>
<dbReference type="InterPro" id="IPR017441">
    <property type="entry name" value="Protein_kinase_ATP_BS"/>
</dbReference>
<feature type="domain" description="Protein kinase" evidence="9">
    <location>
        <begin position="23"/>
        <end position="297"/>
    </location>
</feature>
<accession>A0A8K0V4X6</accession>
<evidence type="ECO:0000256" key="7">
    <source>
        <dbReference type="PROSITE-ProRule" id="PRU10141"/>
    </source>
</evidence>
<keyword evidence="5 10" id="KW-0418">Kinase</keyword>
<evidence type="ECO:0000259" key="9">
    <source>
        <dbReference type="PROSITE" id="PS50011"/>
    </source>
</evidence>
<protein>
    <recommendedName>
        <fullName evidence="2">non-specific serine/threonine protein kinase</fullName>
        <ecNumber evidence="2">2.7.11.1</ecNumber>
    </recommendedName>
</protein>
<sequence>MTHRTQNQDVPNALPLGYRFNELEIKEVIGGGDFGIVYRAWDSQLERNVAIKEFMPVSLALRGDNNALVLRSQRCSKAFIAGLNSFIQEARLLAQFNHPNLLHVLRFWVENDTAYMATAFYSGMTLSRLKQHYPDKFDESWIRQMLPLLLGAIKTLHNGGYLHRDISLDNIQIQENGLPILLDFGSARRIISNIADETETMLRPGYAPIEQYTDDNDNEQGPWTDIYALGAVLYTLITGATPPVSVIRSIEDNYVPLNKLRPEGYSPALLQAIDRALALRPEDRPRSVDAFAELLTLPVKEVEPLAKAPEQTPRPTAPLTAAREKPARIAARIARYRLPAMIAVCAIAGLTLGGMLLKNMLNSSDVPPVAAPALSGGEATALVYLRLSEASRLLINASPYERAPGSDNVLKLRLKAGQYTFAVQKDGATRSQSITIAHPGTWFITP</sequence>
<feature type="binding site" evidence="7">
    <location>
        <position position="52"/>
    </location>
    <ligand>
        <name>ATP</name>
        <dbReference type="ChEBI" id="CHEBI:30616"/>
    </ligand>
</feature>
<keyword evidence="11" id="KW-1185">Reference proteome</keyword>
<evidence type="ECO:0000313" key="11">
    <source>
        <dbReference type="Proteomes" id="UP000659047"/>
    </source>
</evidence>
<evidence type="ECO:0000256" key="2">
    <source>
        <dbReference type="ARBA" id="ARBA00012513"/>
    </source>
</evidence>
<evidence type="ECO:0000256" key="8">
    <source>
        <dbReference type="SAM" id="Phobius"/>
    </source>
</evidence>
<evidence type="ECO:0000256" key="1">
    <source>
        <dbReference type="ARBA" id="ARBA00010886"/>
    </source>
</evidence>
<name>A0A8K0V4X6_9ENTR</name>
<dbReference type="PROSITE" id="PS00107">
    <property type="entry name" value="PROTEIN_KINASE_ATP"/>
    <property type="match status" value="1"/>
</dbReference>
<dbReference type="PANTHER" id="PTHR43671">
    <property type="entry name" value="SERINE/THREONINE-PROTEIN KINASE NEK"/>
    <property type="match status" value="1"/>
</dbReference>
<reference evidence="10" key="1">
    <citation type="submission" date="2021-01" db="EMBL/GenBank/DDBJ databases">
        <title>Intestinitalea alba gen. nov., sp. nov., a novel genus of the family Enterobacteriaceae, isolated from the gut of the plastic-eating mealworm Tenebrio molitor L.</title>
        <authorList>
            <person name="Yang Y."/>
        </authorList>
    </citation>
    <scope>NUCLEOTIDE SEQUENCE</scope>
    <source>
        <strain evidence="10">BIT-L3</strain>
    </source>
</reference>
<proteinExistence type="inferred from homology"/>
<dbReference type="InterPro" id="IPR050660">
    <property type="entry name" value="NEK_Ser/Thr_kinase"/>
</dbReference>
<keyword evidence="6 7" id="KW-0067">ATP-binding</keyword>
<dbReference type="Proteomes" id="UP000659047">
    <property type="component" value="Unassembled WGS sequence"/>
</dbReference>
<dbReference type="EC" id="2.7.11.1" evidence="2"/>
<dbReference type="EMBL" id="JAEPBH010000020">
    <property type="protein sequence ID" value="MBK4715468.1"/>
    <property type="molecule type" value="Genomic_DNA"/>
</dbReference>
<evidence type="ECO:0000256" key="5">
    <source>
        <dbReference type="ARBA" id="ARBA00022777"/>
    </source>
</evidence>
<comment type="caution">
    <text evidence="10">The sequence shown here is derived from an EMBL/GenBank/DDBJ whole genome shotgun (WGS) entry which is preliminary data.</text>
</comment>
<dbReference type="PANTHER" id="PTHR43671:SF13">
    <property type="entry name" value="SERINE_THREONINE-PROTEIN KINASE NEK2"/>
    <property type="match status" value="1"/>
</dbReference>
<comment type="similarity">
    <text evidence="1">Belongs to the protein kinase superfamily. NEK Ser/Thr protein kinase family. NIMA subfamily.</text>
</comment>
<dbReference type="SUPFAM" id="SSF56112">
    <property type="entry name" value="Protein kinase-like (PK-like)"/>
    <property type="match status" value="1"/>
</dbReference>
<gene>
    <name evidence="10" type="ORF">JJB97_09015</name>
</gene>